<evidence type="ECO:0000313" key="1">
    <source>
        <dbReference type="EMBL" id="EEF13618.1"/>
    </source>
</evidence>
<dbReference type="AlphaFoldDB" id="B9D328"/>
<accession>B9D328</accession>
<gene>
    <name evidence="1" type="ORF">CAMRE0001_1462</name>
</gene>
<comment type="caution">
    <text evidence="1">The sequence shown here is derived from an EMBL/GenBank/DDBJ whole genome shotgun (WGS) entry which is preliminary data.</text>
</comment>
<sequence length="43" mass="4566">MAAKRSRAGATIVSAGELYTALKTVAIDSVGRMRFAFDTGLDF</sequence>
<dbReference type="EMBL" id="ACFU01000017">
    <property type="protein sequence ID" value="EEF13618.1"/>
    <property type="molecule type" value="Genomic_DNA"/>
</dbReference>
<dbReference type="Proteomes" id="UP000003082">
    <property type="component" value="Unassembled WGS sequence"/>
</dbReference>
<proteinExistence type="predicted"/>
<dbReference type="RefSeq" id="WP_004320134.1">
    <property type="nucleotide sequence ID" value="NZ_ACFU01000017.1"/>
</dbReference>
<reference evidence="1 2" key="1">
    <citation type="submission" date="2008-08" db="EMBL/GenBank/DDBJ databases">
        <authorList>
            <person name="Madupu R."/>
            <person name="Durkin A.S."/>
            <person name="Torralba M."/>
            <person name="Methe B."/>
            <person name="Sutton G.G."/>
            <person name="Strausberg R.L."/>
            <person name="Nelson K.E."/>
        </authorList>
    </citation>
    <scope>NUCLEOTIDE SEQUENCE [LARGE SCALE GENOMIC DNA]</scope>
    <source>
        <strain evidence="1 2">RM3267</strain>
    </source>
</reference>
<protein>
    <submittedName>
        <fullName evidence="1">Uncharacterized protein</fullName>
    </submittedName>
</protein>
<evidence type="ECO:0000313" key="2">
    <source>
        <dbReference type="Proteomes" id="UP000003082"/>
    </source>
</evidence>
<organism evidence="1 2">
    <name type="scientific">Campylobacter rectus RM3267</name>
    <dbReference type="NCBI Taxonomy" id="553218"/>
    <lineage>
        <taxon>Bacteria</taxon>
        <taxon>Pseudomonadati</taxon>
        <taxon>Campylobacterota</taxon>
        <taxon>Epsilonproteobacteria</taxon>
        <taxon>Campylobacterales</taxon>
        <taxon>Campylobacteraceae</taxon>
        <taxon>Campylobacter</taxon>
    </lineage>
</organism>
<name>B9D328_CAMRE</name>
<keyword evidence="2" id="KW-1185">Reference proteome</keyword>